<keyword evidence="1" id="KW-0808">Transferase</keyword>
<evidence type="ECO:0000313" key="4">
    <source>
        <dbReference type="EMBL" id="OHX64246.1"/>
    </source>
</evidence>
<protein>
    <submittedName>
        <fullName evidence="4">Uncharacterized protein</fullName>
    </submittedName>
</protein>
<evidence type="ECO:0000256" key="1">
    <source>
        <dbReference type="ARBA" id="ARBA00022679"/>
    </source>
</evidence>
<dbReference type="Gene3D" id="3.40.50.2000">
    <property type="entry name" value="Glycogen Phosphorylase B"/>
    <property type="match status" value="2"/>
</dbReference>
<comment type="caution">
    <text evidence="4">The sequence shown here is derived from an EMBL/GenBank/DDBJ whole genome shotgun (WGS) entry which is preliminary data.</text>
</comment>
<dbReference type="Proteomes" id="UP000179797">
    <property type="component" value="Unassembled WGS sequence"/>
</dbReference>
<dbReference type="GO" id="GO:0009103">
    <property type="term" value="P:lipopolysaccharide biosynthetic process"/>
    <property type="evidence" value="ECO:0007669"/>
    <property type="project" value="TreeGrafter"/>
</dbReference>
<dbReference type="RefSeq" id="WP_044221154.1">
    <property type="nucleotide sequence ID" value="NZ_JRYR02000002.1"/>
</dbReference>
<sequence>MKSIEWLSCVKRGCGIGQYSDLIAQKLRAKDINIQLHRKGNPNDYATAFPHRSLRNLRDYVAPYYLKKHLDQLETSSDIYHADNIDAFTALVFSKKSEVQKKYVTIHDVIPIACAHLNWFQDRYYRFQLKQGIEKSEKIFTVSHFSKRDIIKHTGVHEKKVNVVYNGINHNVLYPNDQQVENNIFTIRYIGGLGVSHKNATALIEVARILEDQNISYKMQIGSGNADLTLLPVLVEKYKIKNVEFVGFVPDDQKRSFLAEADCFLFPSLYEGFGFPPLEAMACGTAVVASNCASLPEVLGDAALLSDPKPDEMAKNIIKILKNKELQKELEEKGIRQSQKFTWENTVNELLTHYQS</sequence>
<dbReference type="GO" id="GO:0016757">
    <property type="term" value="F:glycosyltransferase activity"/>
    <property type="evidence" value="ECO:0007669"/>
    <property type="project" value="InterPro"/>
</dbReference>
<evidence type="ECO:0000259" key="3">
    <source>
        <dbReference type="Pfam" id="PF13439"/>
    </source>
</evidence>
<dbReference type="InterPro" id="IPR028098">
    <property type="entry name" value="Glyco_trans_4-like_N"/>
</dbReference>
<accession>A0A1S1YTB6</accession>
<feature type="domain" description="Glycosyltransferase subfamily 4-like N-terminal" evidence="3">
    <location>
        <begin position="15"/>
        <end position="170"/>
    </location>
</feature>
<dbReference type="SUPFAM" id="SSF53756">
    <property type="entry name" value="UDP-Glycosyltransferase/glycogen phosphorylase"/>
    <property type="match status" value="1"/>
</dbReference>
<dbReference type="PANTHER" id="PTHR46401">
    <property type="entry name" value="GLYCOSYLTRANSFERASE WBBK-RELATED"/>
    <property type="match status" value="1"/>
</dbReference>
<dbReference type="EMBL" id="JRYR02000002">
    <property type="protein sequence ID" value="OHX64246.1"/>
    <property type="molecule type" value="Genomic_DNA"/>
</dbReference>
<gene>
    <name evidence="4" type="ORF">NH26_21835</name>
</gene>
<feature type="domain" description="Glycosyl transferase family 1" evidence="2">
    <location>
        <begin position="195"/>
        <end position="335"/>
    </location>
</feature>
<dbReference type="Pfam" id="PF13439">
    <property type="entry name" value="Glyco_transf_4"/>
    <property type="match status" value="1"/>
</dbReference>
<proteinExistence type="predicted"/>
<keyword evidence="5" id="KW-1185">Reference proteome</keyword>
<dbReference type="Pfam" id="PF00534">
    <property type="entry name" value="Glycos_transf_1"/>
    <property type="match status" value="1"/>
</dbReference>
<dbReference type="AlphaFoldDB" id="A0A1S1YTB6"/>
<reference evidence="4 5" key="1">
    <citation type="journal article" date="2012" name="Int. J. Syst. Evol. Microbiol.">
        <title>Flammeovirga pacifica sp. nov., isolated from deep-sea sediment.</title>
        <authorList>
            <person name="Xu H."/>
            <person name="Fu Y."/>
            <person name="Yang N."/>
            <person name="Ding Z."/>
            <person name="Lai Q."/>
            <person name="Zeng R."/>
        </authorList>
    </citation>
    <scope>NUCLEOTIDE SEQUENCE [LARGE SCALE GENOMIC DNA]</scope>
    <source>
        <strain evidence="5">DSM 24597 / LMG 26175 / WPAGA1</strain>
    </source>
</reference>
<dbReference type="STRING" id="915059.NH26_21835"/>
<name>A0A1S1YTB6_FLAPC</name>
<dbReference type="OrthoDB" id="9801609at2"/>
<evidence type="ECO:0000259" key="2">
    <source>
        <dbReference type="Pfam" id="PF00534"/>
    </source>
</evidence>
<organism evidence="4 5">
    <name type="scientific">Flammeovirga pacifica</name>
    <dbReference type="NCBI Taxonomy" id="915059"/>
    <lineage>
        <taxon>Bacteria</taxon>
        <taxon>Pseudomonadati</taxon>
        <taxon>Bacteroidota</taxon>
        <taxon>Cytophagia</taxon>
        <taxon>Cytophagales</taxon>
        <taxon>Flammeovirgaceae</taxon>
        <taxon>Flammeovirga</taxon>
    </lineage>
</organism>
<dbReference type="InterPro" id="IPR001296">
    <property type="entry name" value="Glyco_trans_1"/>
</dbReference>
<dbReference type="CDD" id="cd03809">
    <property type="entry name" value="GT4_MtfB-like"/>
    <property type="match status" value="1"/>
</dbReference>
<dbReference type="PANTHER" id="PTHR46401:SF2">
    <property type="entry name" value="GLYCOSYLTRANSFERASE WBBK-RELATED"/>
    <property type="match status" value="1"/>
</dbReference>
<evidence type="ECO:0000313" key="5">
    <source>
        <dbReference type="Proteomes" id="UP000179797"/>
    </source>
</evidence>